<evidence type="ECO:0000313" key="1">
    <source>
        <dbReference type="EMBL" id="PIA43972.1"/>
    </source>
</evidence>
<protein>
    <submittedName>
        <fullName evidence="1">Uncharacterized protein</fullName>
    </submittedName>
</protein>
<gene>
    <name evidence="1" type="ORF">AQUCO_01800200v1</name>
</gene>
<dbReference type="InParanoid" id="A0A2G5DKG3"/>
<dbReference type="Proteomes" id="UP000230069">
    <property type="component" value="Unassembled WGS sequence"/>
</dbReference>
<dbReference type="OrthoDB" id="10588673at2759"/>
<reference evidence="1 2" key="1">
    <citation type="submission" date="2017-09" db="EMBL/GenBank/DDBJ databases">
        <title>WGS assembly of Aquilegia coerulea Goldsmith.</title>
        <authorList>
            <person name="Hodges S."/>
            <person name="Kramer E."/>
            <person name="Nordborg M."/>
            <person name="Tomkins J."/>
            <person name="Borevitz J."/>
            <person name="Derieg N."/>
            <person name="Yan J."/>
            <person name="Mihaltcheva S."/>
            <person name="Hayes R.D."/>
            <person name="Rokhsar D."/>
        </authorList>
    </citation>
    <scope>NUCLEOTIDE SEQUENCE [LARGE SCALE GENOMIC DNA]</scope>
    <source>
        <strain evidence="2">cv. Goldsmith</strain>
    </source>
</reference>
<accession>A0A2G5DKG3</accession>
<dbReference type="EMBL" id="KZ305035">
    <property type="protein sequence ID" value="PIA43972.1"/>
    <property type="molecule type" value="Genomic_DNA"/>
</dbReference>
<sequence length="166" mass="17666">MSLRLLLSSMCNLLIDTPNLCPTQGSVMLKSEDGSQYMNKKCPACTLGLKSCTPRPTKTRSESSAKIALTVSNTTLDPAITPKTTPVVPRTLPNTGHSISLISSTTPLHRSSSFFFVLLSLSSNSDFMDFFSSVDTASASASASVSCSMLFSSLLCSIALMITLPR</sequence>
<evidence type="ECO:0000313" key="2">
    <source>
        <dbReference type="Proteomes" id="UP000230069"/>
    </source>
</evidence>
<dbReference type="AlphaFoldDB" id="A0A2G5DKG3"/>
<name>A0A2G5DKG3_AQUCA</name>
<keyword evidence="2" id="KW-1185">Reference proteome</keyword>
<organism evidence="1 2">
    <name type="scientific">Aquilegia coerulea</name>
    <name type="common">Rocky mountain columbine</name>
    <dbReference type="NCBI Taxonomy" id="218851"/>
    <lineage>
        <taxon>Eukaryota</taxon>
        <taxon>Viridiplantae</taxon>
        <taxon>Streptophyta</taxon>
        <taxon>Embryophyta</taxon>
        <taxon>Tracheophyta</taxon>
        <taxon>Spermatophyta</taxon>
        <taxon>Magnoliopsida</taxon>
        <taxon>Ranunculales</taxon>
        <taxon>Ranunculaceae</taxon>
        <taxon>Thalictroideae</taxon>
        <taxon>Aquilegia</taxon>
    </lineage>
</organism>
<proteinExistence type="predicted"/>